<dbReference type="OrthoDB" id="9981546at2759"/>
<keyword evidence="3" id="KW-1185">Reference proteome</keyword>
<evidence type="ECO:0000313" key="2">
    <source>
        <dbReference type="EMBL" id="KAH6659318.1"/>
    </source>
</evidence>
<organism evidence="2 3">
    <name type="scientific">Truncatella angustata</name>
    <dbReference type="NCBI Taxonomy" id="152316"/>
    <lineage>
        <taxon>Eukaryota</taxon>
        <taxon>Fungi</taxon>
        <taxon>Dikarya</taxon>
        <taxon>Ascomycota</taxon>
        <taxon>Pezizomycotina</taxon>
        <taxon>Sordariomycetes</taxon>
        <taxon>Xylariomycetidae</taxon>
        <taxon>Amphisphaeriales</taxon>
        <taxon>Sporocadaceae</taxon>
        <taxon>Truncatella</taxon>
    </lineage>
</organism>
<dbReference type="EMBL" id="JAGPXC010000001">
    <property type="protein sequence ID" value="KAH6659318.1"/>
    <property type="molecule type" value="Genomic_DNA"/>
</dbReference>
<protein>
    <recommendedName>
        <fullName evidence="1">F-box domain-containing protein</fullName>
    </recommendedName>
</protein>
<evidence type="ECO:0000259" key="1">
    <source>
        <dbReference type="PROSITE" id="PS50181"/>
    </source>
</evidence>
<dbReference type="InterPro" id="IPR001810">
    <property type="entry name" value="F-box_dom"/>
</dbReference>
<dbReference type="RefSeq" id="XP_045963449.1">
    <property type="nucleotide sequence ID" value="XM_046101243.1"/>
</dbReference>
<name>A0A9P8UW83_9PEZI</name>
<evidence type="ECO:0000313" key="3">
    <source>
        <dbReference type="Proteomes" id="UP000758603"/>
    </source>
</evidence>
<sequence>MDSLPSEIFIQILESFQTHALLPLALISRRFYGLVSRLHYARLVEATILPDHELILECYHPSAKISTPYMFCDYIGTNGLDDVGQDPTLEAMTGLYSRYRPVLSEEHRRPRARYATRAVLEGSEPPICENPSHDLHLESAELFSQLCTVVNMIKVGPKRGLFLSHVNIIESVIRIWRDWLAQESSQATLKQKTVEPTTCSILWTDSSENFGLRLRVVEKPEVDTPILVGPGEDPPVSYALDYEELWVRTNQLVLGMEKSEAQEVNNSSNAVIIASM</sequence>
<proteinExistence type="predicted"/>
<dbReference type="PROSITE" id="PS50181">
    <property type="entry name" value="FBOX"/>
    <property type="match status" value="1"/>
</dbReference>
<gene>
    <name evidence="2" type="ORF">BKA67DRAFT_544117</name>
</gene>
<dbReference type="Proteomes" id="UP000758603">
    <property type="component" value="Unassembled WGS sequence"/>
</dbReference>
<dbReference type="AlphaFoldDB" id="A0A9P8UW83"/>
<accession>A0A9P8UW83</accession>
<reference evidence="2" key="1">
    <citation type="journal article" date="2021" name="Nat. Commun.">
        <title>Genetic determinants of endophytism in the Arabidopsis root mycobiome.</title>
        <authorList>
            <person name="Mesny F."/>
            <person name="Miyauchi S."/>
            <person name="Thiergart T."/>
            <person name="Pickel B."/>
            <person name="Atanasova L."/>
            <person name="Karlsson M."/>
            <person name="Huettel B."/>
            <person name="Barry K.W."/>
            <person name="Haridas S."/>
            <person name="Chen C."/>
            <person name="Bauer D."/>
            <person name="Andreopoulos W."/>
            <person name="Pangilinan J."/>
            <person name="LaButti K."/>
            <person name="Riley R."/>
            <person name="Lipzen A."/>
            <person name="Clum A."/>
            <person name="Drula E."/>
            <person name="Henrissat B."/>
            <person name="Kohler A."/>
            <person name="Grigoriev I.V."/>
            <person name="Martin F.M."/>
            <person name="Hacquard S."/>
        </authorList>
    </citation>
    <scope>NUCLEOTIDE SEQUENCE</scope>
    <source>
        <strain evidence="2">MPI-SDFR-AT-0073</strain>
    </source>
</reference>
<comment type="caution">
    <text evidence="2">The sequence shown here is derived from an EMBL/GenBank/DDBJ whole genome shotgun (WGS) entry which is preliminary data.</text>
</comment>
<dbReference type="GeneID" id="70130135"/>
<feature type="domain" description="F-box" evidence="1">
    <location>
        <begin position="1"/>
        <end position="43"/>
    </location>
</feature>
<dbReference type="Pfam" id="PF12937">
    <property type="entry name" value="F-box-like"/>
    <property type="match status" value="1"/>
</dbReference>